<feature type="region of interest" description="Disordered" evidence="1">
    <location>
        <begin position="1"/>
        <end position="64"/>
    </location>
</feature>
<comment type="caution">
    <text evidence="2">The sequence shown here is derived from an EMBL/GenBank/DDBJ whole genome shotgun (WGS) entry which is preliminary data.</text>
</comment>
<keyword evidence="3" id="KW-1185">Reference proteome</keyword>
<feature type="compositionally biased region" description="Low complexity" evidence="1">
    <location>
        <begin position="512"/>
        <end position="522"/>
    </location>
</feature>
<feature type="compositionally biased region" description="Polar residues" evidence="1">
    <location>
        <begin position="552"/>
        <end position="565"/>
    </location>
</feature>
<proteinExistence type="predicted"/>
<feature type="compositionally biased region" description="Polar residues" evidence="1">
    <location>
        <begin position="33"/>
        <end position="43"/>
    </location>
</feature>
<dbReference type="Proteomes" id="UP001498398">
    <property type="component" value="Unassembled WGS sequence"/>
</dbReference>
<feature type="region of interest" description="Disordered" evidence="1">
    <location>
        <begin position="606"/>
        <end position="628"/>
    </location>
</feature>
<feature type="region of interest" description="Disordered" evidence="1">
    <location>
        <begin position="690"/>
        <end position="724"/>
    </location>
</feature>
<feature type="compositionally biased region" description="Polar residues" evidence="1">
    <location>
        <begin position="17"/>
        <end position="26"/>
    </location>
</feature>
<protein>
    <submittedName>
        <fullName evidence="2">Uncharacterized protein</fullName>
    </submittedName>
</protein>
<dbReference type="EMBL" id="JBANRG010000095">
    <property type="protein sequence ID" value="KAK7436360.1"/>
    <property type="molecule type" value="Genomic_DNA"/>
</dbReference>
<feature type="compositionally biased region" description="Low complexity" evidence="1">
    <location>
        <begin position="529"/>
        <end position="548"/>
    </location>
</feature>
<feature type="compositionally biased region" description="Polar residues" evidence="1">
    <location>
        <begin position="1"/>
        <end position="10"/>
    </location>
</feature>
<sequence length="794" mass="87028">MASSSSQTSSRVEDTVKSSVNGTTPSVPHVQRDSSSNSTVNNSLDHDKEPASVARTTTRRAGRKSEYWSTEQLALLGKHTARFLACVEENKVDLKDLFVEEKMRMHLEEGIRKATSEGSLSREDLDYNHQQETTNKLTWKQANFYKNKLRDYRKEHSSEGVKVGKDDSSAYELLQKVLFTSFGPRDLFAQENAAEIRKCRDELVAQKPELQSNNGAPYQLAISQLWAAADQASYTARAKDQSMNLDRDEDKLSKALHWFLNALSPKLGEVEMKLIYALRHNGGGISVRSVDAACKSRTNFDDKFETDHEESWSLFSNAFLQWADKRIPHHVPQGHKAASDIPTNLEGIPVFPEETSSDPTITVMRDTLNAYFKAVWFHSWPADLQMAALPWSEVEKHPEDYYSLNQFPEGGKLRSPDSMKKADLATWFEYFEERPRNTPPFVFFPKAEIEGRLRMRQLQALEELHAGEEFVDDEDESAPRSSSPALEVIMNTELAPTATPSVIPSINGPLDSSKSTSTSMSTDNTQGVTPTLKTPSPSSSMSHNSGTHVSHHTTVSSPNPTTSISAIGDDKENPAPVIAFPSSLEAANTTAISVLGSQSTSTFTVPNDTATSSVGSSPFSSTPNGRTTAVSNTIEEDSLPPAHAIISQQTVQKHVGQPSLTIKVPPASKGPINGQGATAEMSLEDIEDQAARKKEVKGKVRKGKGRAKNPVGNPDQPREGEVVGDRIAQAGGSRRKRKVDSVEEAEVQANQKRAQATGISAAGIRTLAQPAVVIIVSVAIDLQLTRLDHEVKGE</sequence>
<evidence type="ECO:0000256" key="1">
    <source>
        <dbReference type="SAM" id="MobiDB-lite"/>
    </source>
</evidence>
<evidence type="ECO:0000313" key="2">
    <source>
        <dbReference type="EMBL" id="KAK7436360.1"/>
    </source>
</evidence>
<feature type="region of interest" description="Disordered" evidence="1">
    <location>
        <begin position="498"/>
        <end position="573"/>
    </location>
</feature>
<feature type="compositionally biased region" description="Basic residues" evidence="1">
    <location>
        <begin position="694"/>
        <end position="707"/>
    </location>
</feature>
<gene>
    <name evidence="2" type="ORF">VKT23_019208</name>
</gene>
<feature type="compositionally biased region" description="Low complexity" evidence="1">
    <location>
        <begin position="612"/>
        <end position="621"/>
    </location>
</feature>
<name>A0ABR1IRD5_9AGAR</name>
<organism evidence="2 3">
    <name type="scientific">Marasmiellus scandens</name>
    <dbReference type="NCBI Taxonomy" id="2682957"/>
    <lineage>
        <taxon>Eukaryota</taxon>
        <taxon>Fungi</taxon>
        <taxon>Dikarya</taxon>
        <taxon>Basidiomycota</taxon>
        <taxon>Agaricomycotina</taxon>
        <taxon>Agaricomycetes</taxon>
        <taxon>Agaricomycetidae</taxon>
        <taxon>Agaricales</taxon>
        <taxon>Marasmiineae</taxon>
        <taxon>Omphalotaceae</taxon>
        <taxon>Marasmiellus</taxon>
    </lineage>
</organism>
<evidence type="ECO:0000313" key="3">
    <source>
        <dbReference type="Proteomes" id="UP001498398"/>
    </source>
</evidence>
<accession>A0ABR1IRD5</accession>
<reference evidence="2 3" key="1">
    <citation type="submission" date="2024-01" db="EMBL/GenBank/DDBJ databases">
        <title>A draft genome for the cacao thread blight pathogen Marasmiellus scandens.</title>
        <authorList>
            <person name="Baruah I.K."/>
            <person name="Leung J."/>
            <person name="Bukari Y."/>
            <person name="Amoako-Attah I."/>
            <person name="Meinhardt L.W."/>
            <person name="Bailey B.A."/>
            <person name="Cohen S.P."/>
        </authorList>
    </citation>
    <scope>NUCLEOTIDE SEQUENCE [LARGE SCALE GENOMIC DNA]</scope>
    <source>
        <strain evidence="2 3">GH-19</strain>
    </source>
</reference>